<dbReference type="Pfam" id="PF00106">
    <property type="entry name" value="adh_short"/>
    <property type="match status" value="1"/>
</dbReference>
<dbReference type="PANTHER" id="PTHR43976:SF9">
    <property type="entry name" value="OXIDOREDUCTASE"/>
    <property type="match status" value="1"/>
</dbReference>
<comment type="caution">
    <text evidence="1">The sequence shown here is derived from an EMBL/GenBank/DDBJ whole genome shotgun (WGS) entry which is preliminary data.</text>
</comment>
<dbReference type="EMBL" id="JACHIO010000010">
    <property type="protein sequence ID" value="MBB5064406.1"/>
    <property type="molecule type" value="Genomic_DNA"/>
</dbReference>
<dbReference type="PRINTS" id="PR00081">
    <property type="entry name" value="GDHRDH"/>
</dbReference>
<dbReference type="RefSeq" id="WP_184256280.1">
    <property type="nucleotide sequence ID" value="NZ_JACHIO010000010.1"/>
</dbReference>
<accession>A0A7W7ZSD9</accession>
<sequence>MNLVIAITGASSGFGALTSHELAKAGHVVYACLPDIQGINASQVKALKKFAKQKKVDLRPVELNVSSHESAEAVVRHIVSECGRLDVVIHNAGPVVFGPTEAFTTEQLAQLYDTNVLSTQRVNRAALPVLREQGKGLVIWVAGGEIPGGAPPYLGPYFAAKAGLDALAVSYASELARWNIETAIIIPGLLLSGVNDFVSSESPSDTSRLKQYTSGPTSGLAKQVMKGFECSVAADAVASQVARAIVKVIDMPFGTRPFRVHLDPAQNDVEIINGMPDRVRAEMLQTMGLADLLSPSSPPAIDIYS</sequence>
<reference evidence="1 2" key="1">
    <citation type="submission" date="2020-08" db="EMBL/GenBank/DDBJ databases">
        <title>Genomic Encyclopedia of Type Strains, Phase IV (KMG-V): Genome sequencing to study the core and pangenomes of soil and plant-associated prokaryotes.</title>
        <authorList>
            <person name="Whitman W."/>
        </authorList>
    </citation>
    <scope>NUCLEOTIDE SEQUENCE [LARGE SCALE GENOMIC DNA]</scope>
    <source>
        <strain evidence="1 2">X5P3</strain>
    </source>
</reference>
<dbReference type="PANTHER" id="PTHR43976">
    <property type="entry name" value="SHORT CHAIN DEHYDROGENASE"/>
    <property type="match status" value="1"/>
</dbReference>
<dbReference type="SUPFAM" id="SSF51735">
    <property type="entry name" value="NAD(P)-binding Rossmann-fold domains"/>
    <property type="match status" value="1"/>
</dbReference>
<protein>
    <submittedName>
        <fullName evidence="1">NAD(P)-dependent dehydrogenase (Short-subunit alcohol dehydrogenase family)</fullName>
    </submittedName>
</protein>
<dbReference type="InterPro" id="IPR036291">
    <property type="entry name" value="NAD(P)-bd_dom_sf"/>
</dbReference>
<gene>
    <name evidence="1" type="ORF">HDF15_002760</name>
</gene>
<dbReference type="InterPro" id="IPR002347">
    <property type="entry name" value="SDR_fam"/>
</dbReference>
<evidence type="ECO:0000313" key="1">
    <source>
        <dbReference type="EMBL" id="MBB5064406.1"/>
    </source>
</evidence>
<dbReference type="Proteomes" id="UP000584867">
    <property type="component" value="Unassembled WGS sequence"/>
</dbReference>
<dbReference type="Gene3D" id="3.40.50.720">
    <property type="entry name" value="NAD(P)-binding Rossmann-like Domain"/>
    <property type="match status" value="1"/>
</dbReference>
<evidence type="ECO:0000313" key="2">
    <source>
        <dbReference type="Proteomes" id="UP000584867"/>
    </source>
</evidence>
<name>A0A7W7ZSD9_9BACT</name>
<proteinExistence type="predicted"/>
<organism evidence="1 2">
    <name type="scientific">Granulicella mallensis</name>
    <dbReference type="NCBI Taxonomy" id="940614"/>
    <lineage>
        <taxon>Bacteria</taxon>
        <taxon>Pseudomonadati</taxon>
        <taxon>Acidobacteriota</taxon>
        <taxon>Terriglobia</taxon>
        <taxon>Terriglobales</taxon>
        <taxon>Acidobacteriaceae</taxon>
        <taxon>Granulicella</taxon>
    </lineage>
</organism>
<dbReference type="InterPro" id="IPR051911">
    <property type="entry name" value="SDR_oxidoreductase"/>
</dbReference>
<dbReference type="AlphaFoldDB" id="A0A7W7ZSD9"/>